<dbReference type="Pfam" id="PF20354">
    <property type="entry name" value="DUF6649"/>
    <property type="match status" value="1"/>
</dbReference>
<dbReference type="InterPro" id="IPR046591">
    <property type="entry name" value="DUF6649"/>
</dbReference>
<feature type="compositionally biased region" description="Low complexity" evidence="1">
    <location>
        <begin position="198"/>
        <end position="209"/>
    </location>
</feature>
<proteinExistence type="predicted"/>
<dbReference type="GeneID" id="81599765"/>
<dbReference type="RefSeq" id="XP_056765226.1">
    <property type="nucleotide sequence ID" value="XM_056909522.1"/>
</dbReference>
<protein>
    <submittedName>
        <fullName evidence="2">Uncharacterized protein</fullName>
    </submittedName>
</protein>
<dbReference type="EMBL" id="JAPVEA010000006">
    <property type="protein sequence ID" value="KAJ5449691.1"/>
    <property type="molecule type" value="Genomic_DNA"/>
</dbReference>
<feature type="region of interest" description="Disordered" evidence="1">
    <location>
        <begin position="186"/>
        <end position="209"/>
    </location>
</feature>
<gene>
    <name evidence="2" type="ORF">N7458_006140</name>
</gene>
<feature type="region of interest" description="Disordered" evidence="1">
    <location>
        <begin position="1"/>
        <end position="94"/>
    </location>
</feature>
<dbReference type="AlphaFoldDB" id="A0AAD6C5J6"/>
<reference evidence="2" key="2">
    <citation type="journal article" date="2023" name="IMA Fungus">
        <title>Comparative genomic study of the Penicillium genus elucidates a diverse pangenome and 15 lateral gene transfer events.</title>
        <authorList>
            <person name="Petersen C."/>
            <person name="Sorensen T."/>
            <person name="Nielsen M.R."/>
            <person name="Sondergaard T.E."/>
            <person name="Sorensen J.L."/>
            <person name="Fitzpatrick D.A."/>
            <person name="Frisvad J.C."/>
            <person name="Nielsen K.L."/>
        </authorList>
    </citation>
    <scope>NUCLEOTIDE SEQUENCE</scope>
    <source>
        <strain evidence="2">IBT 16125</strain>
    </source>
</reference>
<sequence>MARSDEIPQLGRKRPADGDPDGAQPLTKRFGYLQIGNNPEAPTFGARPRDRDGDGFNHFNPSTSISSSTSTPSALSTWSTATPPRTSISNSSPSCLTRSDAMMLDDTKHTTYIHDLDRELADIDPPDGGLILLPLATKMISVPESVLPAPSRGKELVLYTEPSSLTVPKEQDSVRKAIIEARARARARAHAANSHQPLPSSDHGSLLSSSKGFGNTSLTYSIDDDPMDIDFNP</sequence>
<feature type="compositionally biased region" description="Low complexity" evidence="1">
    <location>
        <begin position="61"/>
        <end position="84"/>
    </location>
</feature>
<evidence type="ECO:0000313" key="2">
    <source>
        <dbReference type="EMBL" id="KAJ5449691.1"/>
    </source>
</evidence>
<dbReference type="Proteomes" id="UP001213681">
    <property type="component" value="Unassembled WGS sequence"/>
</dbReference>
<feature type="compositionally biased region" description="Polar residues" evidence="1">
    <location>
        <begin position="85"/>
        <end position="94"/>
    </location>
</feature>
<name>A0AAD6C5J6_9EURO</name>
<keyword evidence="3" id="KW-1185">Reference proteome</keyword>
<organism evidence="2 3">
    <name type="scientific">Penicillium daleae</name>
    <dbReference type="NCBI Taxonomy" id="63821"/>
    <lineage>
        <taxon>Eukaryota</taxon>
        <taxon>Fungi</taxon>
        <taxon>Dikarya</taxon>
        <taxon>Ascomycota</taxon>
        <taxon>Pezizomycotina</taxon>
        <taxon>Eurotiomycetes</taxon>
        <taxon>Eurotiomycetidae</taxon>
        <taxon>Eurotiales</taxon>
        <taxon>Aspergillaceae</taxon>
        <taxon>Penicillium</taxon>
    </lineage>
</organism>
<comment type="caution">
    <text evidence="2">The sequence shown here is derived from an EMBL/GenBank/DDBJ whole genome shotgun (WGS) entry which is preliminary data.</text>
</comment>
<evidence type="ECO:0000313" key="3">
    <source>
        <dbReference type="Proteomes" id="UP001213681"/>
    </source>
</evidence>
<accession>A0AAD6C5J6</accession>
<reference evidence="2" key="1">
    <citation type="submission" date="2022-12" db="EMBL/GenBank/DDBJ databases">
        <authorList>
            <person name="Petersen C."/>
        </authorList>
    </citation>
    <scope>NUCLEOTIDE SEQUENCE</scope>
    <source>
        <strain evidence="2">IBT 16125</strain>
    </source>
</reference>
<evidence type="ECO:0000256" key="1">
    <source>
        <dbReference type="SAM" id="MobiDB-lite"/>
    </source>
</evidence>